<proteinExistence type="predicted"/>
<dbReference type="GO" id="GO:0000419">
    <property type="term" value="C:RNA polymerase V complex"/>
    <property type="evidence" value="ECO:0007669"/>
    <property type="project" value="TreeGrafter"/>
</dbReference>
<feature type="region of interest" description="Disordered" evidence="1">
    <location>
        <begin position="1"/>
        <end position="24"/>
    </location>
</feature>
<comment type="caution">
    <text evidence="2">The sequence shown here is derived from an EMBL/GenBank/DDBJ whole genome shotgun (WGS) entry which is preliminary data.</text>
</comment>
<dbReference type="AlphaFoldDB" id="A0AAV3PDA8"/>
<dbReference type="PANTHER" id="PTHR36366:SF1">
    <property type="entry name" value="PROTEIN RDM1"/>
    <property type="match status" value="1"/>
</dbReference>
<dbReference type="PANTHER" id="PTHR36366">
    <property type="entry name" value="PROTEIN RDM1"/>
    <property type="match status" value="1"/>
</dbReference>
<dbReference type="SUPFAM" id="SSF109920">
    <property type="entry name" value="Hypothetical protein At3g22680"/>
    <property type="match status" value="1"/>
</dbReference>
<dbReference type="InterPro" id="IPR015270">
    <property type="entry name" value="RDM1_plant"/>
</dbReference>
<name>A0AAV3PDA8_LITER</name>
<dbReference type="Proteomes" id="UP001454036">
    <property type="component" value="Unassembled WGS sequence"/>
</dbReference>
<accession>A0AAV3PDA8</accession>
<reference evidence="2 3" key="1">
    <citation type="submission" date="2024-01" db="EMBL/GenBank/DDBJ databases">
        <title>The complete chloroplast genome sequence of Lithospermum erythrorhizon: insights into the phylogenetic relationship among Boraginaceae species and the maternal lineages of purple gromwells.</title>
        <authorList>
            <person name="Okada T."/>
            <person name="Watanabe K."/>
        </authorList>
    </citation>
    <scope>NUCLEOTIDE SEQUENCE [LARGE SCALE GENOMIC DNA]</scope>
</reference>
<gene>
    <name evidence="2" type="ORF">LIER_08771</name>
</gene>
<evidence type="ECO:0000313" key="2">
    <source>
        <dbReference type="EMBL" id="GAA0149639.1"/>
    </source>
</evidence>
<dbReference type="EMBL" id="BAABME010001442">
    <property type="protein sequence ID" value="GAA0149639.1"/>
    <property type="molecule type" value="Genomic_DNA"/>
</dbReference>
<dbReference type="Gene3D" id="1.20.120.690">
    <property type="entry name" value="RDM1 protein domain"/>
    <property type="match status" value="1"/>
</dbReference>
<evidence type="ECO:0000256" key="1">
    <source>
        <dbReference type="SAM" id="MobiDB-lite"/>
    </source>
</evidence>
<dbReference type="GO" id="GO:0080188">
    <property type="term" value="P:gene silencing by siRNA-directed DNA methylation"/>
    <property type="evidence" value="ECO:0007669"/>
    <property type="project" value="InterPro"/>
</dbReference>
<sequence length="177" mass="20475">MSFSEHVDISSDSDVEDYSENKPPSIKVTVDAKGKLPGDALLKRDVPYADALLKRAQMYQDYMNKVPIPNRRGSIIPFNSWTELATSIKKLYGQPLHYQTNILLKEWDRMRVGTEDEEISLDMLIHPSKAEITIWLLEEVHRGTTSPDHLVKLWLIDPWYHTSIDQMYPNLSRMCNS</sequence>
<organism evidence="2 3">
    <name type="scientific">Lithospermum erythrorhizon</name>
    <name type="common">Purple gromwell</name>
    <name type="synonym">Lithospermum officinale var. erythrorhizon</name>
    <dbReference type="NCBI Taxonomy" id="34254"/>
    <lineage>
        <taxon>Eukaryota</taxon>
        <taxon>Viridiplantae</taxon>
        <taxon>Streptophyta</taxon>
        <taxon>Embryophyta</taxon>
        <taxon>Tracheophyta</taxon>
        <taxon>Spermatophyta</taxon>
        <taxon>Magnoliopsida</taxon>
        <taxon>eudicotyledons</taxon>
        <taxon>Gunneridae</taxon>
        <taxon>Pentapetalae</taxon>
        <taxon>asterids</taxon>
        <taxon>lamiids</taxon>
        <taxon>Boraginales</taxon>
        <taxon>Boraginaceae</taxon>
        <taxon>Boraginoideae</taxon>
        <taxon>Lithospermeae</taxon>
        <taxon>Lithospermum</taxon>
    </lineage>
</organism>
<keyword evidence="3" id="KW-1185">Reference proteome</keyword>
<evidence type="ECO:0000313" key="3">
    <source>
        <dbReference type="Proteomes" id="UP001454036"/>
    </source>
</evidence>
<protein>
    <submittedName>
        <fullName evidence="2">Uncharacterized protein</fullName>
    </submittedName>
</protein>
<dbReference type="InterPro" id="IPR036319">
    <property type="entry name" value="RDM1_sf"/>
</dbReference>
<dbReference type="Pfam" id="PF09187">
    <property type="entry name" value="RdDM_RDM1"/>
    <property type="match status" value="1"/>
</dbReference>